<accession>A0A8J3IHH5</accession>
<dbReference type="Pfam" id="PF00989">
    <property type="entry name" value="PAS"/>
    <property type="match status" value="1"/>
</dbReference>
<dbReference type="SUPFAM" id="SSF55781">
    <property type="entry name" value="GAF domain-like"/>
    <property type="match status" value="1"/>
</dbReference>
<dbReference type="PANTHER" id="PTHR43065:SF10">
    <property type="entry name" value="PEROXIDE STRESS-ACTIVATED HISTIDINE KINASE MAK3"/>
    <property type="match status" value="1"/>
</dbReference>
<proteinExistence type="predicted"/>
<dbReference type="PANTHER" id="PTHR43065">
    <property type="entry name" value="SENSOR HISTIDINE KINASE"/>
    <property type="match status" value="1"/>
</dbReference>
<dbReference type="PRINTS" id="PR00344">
    <property type="entry name" value="BCTRLSENSOR"/>
</dbReference>
<dbReference type="PROSITE" id="PS50112">
    <property type="entry name" value="PAS"/>
    <property type="match status" value="1"/>
</dbReference>
<evidence type="ECO:0000256" key="4">
    <source>
        <dbReference type="ARBA" id="ARBA00022679"/>
    </source>
</evidence>
<dbReference type="InterPro" id="IPR003018">
    <property type="entry name" value="GAF"/>
</dbReference>
<keyword evidence="7" id="KW-0067">ATP-binding</keyword>
<evidence type="ECO:0000256" key="5">
    <source>
        <dbReference type="ARBA" id="ARBA00022741"/>
    </source>
</evidence>
<dbReference type="SMART" id="SM00065">
    <property type="entry name" value="GAF"/>
    <property type="match status" value="1"/>
</dbReference>
<dbReference type="GO" id="GO:0000155">
    <property type="term" value="F:phosphorelay sensor kinase activity"/>
    <property type="evidence" value="ECO:0007669"/>
    <property type="project" value="InterPro"/>
</dbReference>
<dbReference type="Pfam" id="PF01590">
    <property type="entry name" value="GAF"/>
    <property type="match status" value="1"/>
</dbReference>
<reference evidence="11" key="1">
    <citation type="submission" date="2020-10" db="EMBL/GenBank/DDBJ databases">
        <title>Taxonomic study of unclassified bacteria belonging to the class Ktedonobacteria.</title>
        <authorList>
            <person name="Yabe S."/>
            <person name="Wang C.M."/>
            <person name="Zheng Y."/>
            <person name="Sakai Y."/>
            <person name="Cavaletti L."/>
            <person name="Monciardini P."/>
            <person name="Donadio S."/>
        </authorList>
    </citation>
    <scope>NUCLEOTIDE SEQUENCE</scope>
    <source>
        <strain evidence="11">ID150040</strain>
    </source>
</reference>
<dbReference type="InterPro" id="IPR000014">
    <property type="entry name" value="PAS"/>
</dbReference>
<feature type="domain" description="Histidine kinase" evidence="9">
    <location>
        <begin position="524"/>
        <end position="779"/>
    </location>
</feature>
<dbReference type="Gene3D" id="3.30.450.20">
    <property type="entry name" value="PAS domain"/>
    <property type="match status" value="1"/>
</dbReference>
<evidence type="ECO:0000313" key="11">
    <source>
        <dbReference type="EMBL" id="GHO91399.1"/>
    </source>
</evidence>
<dbReference type="InterPro" id="IPR029016">
    <property type="entry name" value="GAF-like_dom_sf"/>
</dbReference>
<dbReference type="InterPro" id="IPR003594">
    <property type="entry name" value="HATPase_dom"/>
</dbReference>
<dbReference type="CDD" id="cd00082">
    <property type="entry name" value="HisKA"/>
    <property type="match status" value="1"/>
</dbReference>
<evidence type="ECO:0000256" key="8">
    <source>
        <dbReference type="ARBA" id="ARBA00023012"/>
    </source>
</evidence>
<protein>
    <recommendedName>
        <fullName evidence="2">histidine kinase</fullName>
        <ecNumber evidence="2">2.7.13.3</ecNumber>
    </recommendedName>
</protein>
<keyword evidence="12" id="KW-1185">Reference proteome</keyword>
<keyword evidence="5" id="KW-0547">Nucleotide-binding</keyword>
<dbReference type="Gene3D" id="3.30.450.40">
    <property type="match status" value="1"/>
</dbReference>
<dbReference type="EMBL" id="BNJK01000001">
    <property type="protein sequence ID" value="GHO91399.1"/>
    <property type="molecule type" value="Genomic_DNA"/>
</dbReference>
<dbReference type="Pfam" id="PF00512">
    <property type="entry name" value="HisKA"/>
    <property type="match status" value="1"/>
</dbReference>
<dbReference type="SMART" id="SM00388">
    <property type="entry name" value="HisKA"/>
    <property type="match status" value="1"/>
</dbReference>
<dbReference type="NCBIfam" id="TIGR00229">
    <property type="entry name" value="sensory_box"/>
    <property type="match status" value="1"/>
</dbReference>
<evidence type="ECO:0000259" key="10">
    <source>
        <dbReference type="PROSITE" id="PS50112"/>
    </source>
</evidence>
<keyword evidence="8" id="KW-0902">Two-component regulatory system</keyword>
<dbReference type="PROSITE" id="PS50109">
    <property type="entry name" value="HIS_KIN"/>
    <property type="match status" value="1"/>
</dbReference>
<dbReference type="SUPFAM" id="SSF47384">
    <property type="entry name" value="Homodimeric domain of signal transducing histidine kinase"/>
    <property type="match status" value="1"/>
</dbReference>
<keyword evidence="4" id="KW-0808">Transferase</keyword>
<dbReference type="CDD" id="cd00130">
    <property type="entry name" value="PAS"/>
    <property type="match status" value="1"/>
</dbReference>
<dbReference type="InterPro" id="IPR004358">
    <property type="entry name" value="Sig_transdc_His_kin-like_C"/>
</dbReference>
<dbReference type="GO" id="GO:0005524">
    <property type="term" value="F:ATP binding"/>
    <property type="evidence" value="ECO:0007669"/>
    <property type="project" value="UniProtKB-KW"/>
</dbReference>
<evidence type="ECO:0000313" key="12">
    <source>
        <dbReference type="Proteomes" id="UP000597444"/>
    </source>
</evidence>
<dbReference type="InterPro" id="IPR036890">
    <property type="entry name" value="HATPase_C_sf"/>
</dbReference>
<keyword evidence="3" id="KW-0597">Phosphoprotein</keyword>
<dbReference type="InterPro" id="IPR013767">
    <property type="entry name" value="PAS_fold"/>
</dbReference>
<dbReference type="Pfam" id="PF02518">
    <property type="entry name" value="HATPase_c"/>
    <property type="match status" value="1"/>
</dbReference>
<evidence type="ECO:0000256" key="1">
    <source>
        <dbReference type="ARBA" id="ARBA00000085"/>
    </source>
</evidence>
<organism evidence="11 12">
    <name type="scientific">Reticulibacter mediterranei</name>
    <dbReference type="NCBI Taxonomy" id="2778369"/>
    <lineage>
        <taxon>Bacteria</taxon>
        <taxon>Bacillati</taxon>
        <taxon>Chloroflexota</taxon>
        <taxon>Ktedonobacteria</taxon>
        <taxon>Ktedonobacterales</taxon>
        <taxon>Reticulibacteraceae</taxon>
        <taxon>Reticulibacter</taxon>
    </lineage>
</organism>
<dbReference type="GO" id="GO:0006355">
    <property type="term" value="P:regulation of DNA-templated transcription"/>
    <property type="evidence" value="ECO:0007669"/>
    <property type="project" value="InterPro"/>
</dbReference>
<evidence type="ECO:0000256" key="7">
    <source>
        <dbReference type="ARBA" id="ARBA00022840"/>
    </source>
</evidence>
<gene>
    <name evidence="11" type="ORF">KSF_014470</name>
</gene>
<feature type="domain" description="PAS" evidence="10">
    <location>
        <begin position="374"/>
        <end position="427"/>
    </location>
</feature>
<comment type="catalytic activity">
    <reaction evidence="1">
        <text>ATP + protein L-histidine = ADP + protein N-phospho-L-histidine.</text>
        <dbReference type="EC" id="2.7.13.3"/>
    </reaction>
</comment>
<dbReference type="Gene3D" id="3.30.565.10">
    <property type="entry name" value="Histidine kinase-like ATPase, C-terminal domain"/>
    <property type="match status" value="1"/>
</dbReference>
<dbReference type="Gene3D" id="1.10.287.130">
    <property type="match status" value="1"/>
</dbReference>
<dbReference type="SUPFAM" id="SSF55785">
    <property type="entry name" value="PYP-like sensor domain (PAS domain)"/>
    <property type="match status" value="1"/>
</dbReference>
<evidence type="ECO:0000256" key="3">
    <source>
        <dbReference type="ARBA" id="ARBA00022553"/>
    </source>
</evidence>
<comment type="caution">
    <text evidence="11">The sequence shown here is derived from an EMBL/GenBank/DDBJ whole genome shotgun (WGS) entry which is preliminary data.</text>
</comment>
<dbReference type="AlphaFoldDB" id="A0A8J3IHH5"/>
<dbReference type="InterPro" id="IPR003661">
    <property type="entry name" value="HisK_dim/P_dom"/>
</dbReference>
<dbReference type="SUPFAM" id="SSF55874">
    <property type="entry name" value="ATPase domain of HSP90 chaperone/DNA topoisomerase II/histidine kinase"/>
    <property type="match status" value="1"/>
</dbReference>
<evidence type="ECO:0000256" key="2">
    <source>
        <dbReference type="ARBA" id="ARBA00012438"/>
    </source>
</evidence>
<dbReference type="SMART" id="SM00091">
    <property type="entry name" value="PAS"/>
    <property type="match status" value="1"/>
</dbReference>
<evidence type="ECO:0000259" key="9">
    <source>
        <dbReference type="PROSITE" id="PS50109"/>
    </source>
</evidence>
<dbReference type="InterPro" id="IPR005467">
    <property type="entry name" value="His_kinase_dom"/>
</dbReference>
<dbReference type="InterPro" id="IPR036097">
    <property type="entry name" value="HisK_dim/P_sf"/>
</dbReference>
<sequence>MLVDAKYRDEQINAADIVTTLLSEFSTITEYRLLQDSLPRRLAGLLKCRCVLFYQQISNTLQFVAGSFDDTPGWSAALLRFARINPIDLHSDLPEARAWRERTIVVVPVSSPAPHALIAAPLLYRQRAIGVLVAIRHDGQERFDWTRDEVVVFEAVAGVVALLLENTRLLERDRERIHELALLNSISSQLHCSMYELQRLRTIVVQRTREIAAVDLCELVELEEGVDQASWIAPSLCEKLFCYFRGQRAFSPLIIERPGDPLHPFVQECLAQLPTNIKTFFALPLLNGREGGKQSGLLRDSRGSAYDFSQEEPKILGIVIGGYYHAWKLRRAEIVLLQVLASQASAVLENTVLMAEVLEARNEARKLLRQVLDDERLKALILECIPSGLVAVDSSGIVTMFNRAASTILGYHPGEVMGQPLHKFLDIRSFSRSHTLPESEQGTDVPRESDTPFYMQGIQGGTLITVDRHDREVVLDIDLLPLRDDLSARVGVLVTFTDVTSVHQLEEEKRRLDRLASLGEMAANVAHEVRNPLASIKISMQMLMDDMAGGIKPSPADEEEVFDWAQEAVSVVLKEVERLDSIVRDLLLFAKPRQLHRVKCSITDVSDRVLQLIQSRCVEANVDVHRVYDSVPDIYVDEGQIEQVLLNIYINALQAMPDGGILTITCHVLAADRAISDGQPIVSSESNQEIYSTARHPYRSSIGEVFQSWLEVSVSDTGSGIPPDQLERIFQPFFTTRAHGIGLGLAITRRLVEDHGGYIRAEGHFGYGATLSVRLPIITNKSNHRD</sequence>
<dbReference type="InterPro" id="IPR035965">
    <property type="entry name" value="PAS-like_dom_sf"/>
</dbReference>
<evidence type="ECO:0000256" key="6">
    <source>
        <dbReference type="ARBA" id="ARBA00022777"/>
    </source>
</evidence>
<dbReference type="SMART" id="SM00387">
    <property type="entry name" value="HATPase_c"/>
    <property type="match status" value="1"/>
</dbReference>
<dbReference type="Proteomes" id="UP000597444">
    <property type="component" value="Unassembled WGS sequence"/>
</dbReference>
<dbReference type="RefSeq" id="WP_220202296.1">
    <property type="nucleotide sequence ID" value="NZ_BNJK01000001.1"/>
</dbReference>
<name>A0A8J3IHH5_9CHLR</name>
<dbReference type="EC" id="2.7.13.3" evidence="2"/>
<keyword evidence="6" id="KW-0418">Kinase</keyword>